<accession>A0A1G1VNM3</accession>
<gene>
    <name evidence="2" type="ORF">A2784_04135</name>
</gene>
<organism evidence="2 3">
    <name type="scientific">Candidatus Chisholmbacteria bacterium RIFCSPHIGHO2_01_FULL_48_12</name>
    <dbReference type="NCBI Taxonomy" id="1797589"/>
    <lineage>
        <taxon>Bacteria</taxon>
        <taxon>Candidatus Chisholmiibacteriota</taxon>
    </lineage>
</organism>
<protein>
    <recommendedName>
        <fullName evidence="1">Spore protein YkvP/CgeB glycosyl transferase-like domain-containing protein</fullName>
    </recommendedName>
</protein>
<evidence type="ECO:0000313" key="2">
    <source>
        <dbReference type="EMBL" id="OGY16999.1"/>
    </source>
</evidence>
<proteinExistence type="predicted"/>
<reference evidence="2 3" key="1">
    <citation type="journal article" date="2016" name="Nat. Commun.">
        <title>Thousands of microbial genomes shed light on interconnected biogeochemical processes in an aquifer system.</title>
        <authorList>
            <person name="Anantharaman K."/>
            <person name="Brown C.T."/>
            <person name="Hug L.A."/>
            <person name="Sharon I."/>
            <person name="Castelle C.J."/>
            <person name="Probst A.J."/>
            <person name="Thomas B.C."/>
            <person name="Singh A."/>
            <person name="Wilkins M.J."/>
            <person name="Karaoz U."/>
            <person name="Brodie E.L."/>
            <person name="Williams K.H."/>
            <person name="Hubbard S.S."/>
            <person name="Banfield J.F."/>
        </authorList>
    </citation>
    <scope>NUCLEOTIDE SEQUENCE [LARGE SCALE GENOMIC DNA]</scope>
</reference>
<dbReference type="InterPro" id="IPR055259">
    <property type="entry name" value="YkvP/CgeB_Glyco_trans-like"/>
</dbReference>
<dbReference type="Proteomes" id="UP000177324">
    <property type="component" value="Unassembled WGS sequence"/>
</dbReference>
<feature type="domain" description="Spore protein YkvP/CgeB glycosyl transferase-like" evidence="1">
    <location>
        <begin position="178"/>
        <end position="317"/>
    </location>
</feature>
<dbReference type="STRING" id="1797589.A2784_04135"/>
<name>A0A1G1VNM3_9BACT</name>
<dbReference type="AlphaFoldDB" id="A0A1G1VNM3"/>
<evidence type="ECO:0000259" key="1">
    <source>
        <dbReference type="Pfam" id="PF13524"/>
    </source>
</evidence>
<evidence type="ECO:0000313" key="3">
    <source>
        <dbReference type="Proteomes" id="UP000177324"/>
    </source>
</evidence>
<dbReference type="EMBL" id="MHCH01000036">
    <property type="protein sequence ID" value="OGY16999.1"/>
    <property type="molecule type" value="Genomic_DNA"/>
</dbReference>
<sequence length="323" mass="37656">MTRILLVTPDYSYFTGPVTRALQQLGFEIKTFDYYKPNLMSRLIGLISNLGFLSHKQSLADFINRSLLQAVHQFQPQFLLVIKGENLTPRTLKQISRQGTVTINWYPDWWIAWDWLEHHAPVYDWFFSACRDTDKKLKRIGINSHYLALAGDPARLKPVRKIYPVSFIGEHSHIRETYFRAIRDLGLHIWGYHGWQHSSLSHLAHGPVSVATAHRIISQSYLTVNLLAQTDRLRPNGINVRTFETTALGTCLLVKSYPLLKQYFTIGKEIVTFTTPQDLRRQVKYYLNHPQERQTIALAGFKRTQKDHTFIHRLQHMFTIVNK</sequence>
<dbReference type="Pfam" id="PF13524">
    <property type="entry name" value="Glyco_trans_1_2"/>
    <property type="match status" value="1"/>
</dbReference>
<comment type="caution">
    <text evidence="2">The sequence shown here is derived from an EMBL/GenBank/DDBJ whole genome shotgun (WGS) entry which is preliminary data.</text>
</comment>